<name>A0A2P5Y611_GOSBA</name>
<accession>A0A2P5Y611</accession>
<protein>
    <submittedName>
        <fullName evidence="2">Uncharacterized protein</fullName>
    </submittedName>
</protein>
<evidence type="ECO:0000313" key="3">
    <source>
        <dbReference type="Proteomes" id="UP000239757"/>
    </source>
</evidence>
<feature type="compositionally biased region" description="Basic residues" evidence="1">
    <location>
        <begin position="1"/>
        <end position="19"/>
    </location>
</feature>
<reference evidence="2 3" key="1">
    <citation type="submission" date="2015-01" db="EMBL/GenBank/DDBJ databases">
        <title>Genome of allotetraploid Gossypium barbadense reveals genomic plasticity and fiber elongation in cotton evolution.</title>
        <authorList>
            <person name="Chen X."/>
            <person name="Liu X."/>
            <person name="Zhao B."/>
            <person name="Zheng H."/>
            <person name="Hu Y."/>
            <person name="Lu G."/>
            <person name="Yang C."/>
            <person name="Chen J."/>
            <person name="Shan C."/>
            <person name="Zhang L."/>
            <person name="Zhou Y."/>
            <person name="Wang L."/>
            <person name="Guo W."/>
            <person name="Bai Y."/>
            <person name="Ruan J."/>
            <person name="Shangguan X."/>
            <person name="Mao Y."/>
            <person name="Jiang J."/>
            <person name="Zhu Y."/>
            <person name="Lei J."/>
            <person name="Kang H."/>
            <person name="Chen S."/>
            <person name="He X."/>
            <person name="Wang R."/>
            <person name="Wang Y."/>
            <person name="Chen J."/>
            <person name="Wang L."/>
            <person name="Yu S."/>
            <person name="Wang B."/>
            <person name="Wei J."/>
            <person name="Song S."/>
            <person name="Lu X."/>
            <person name="Gao Z."/>
            <person name="Gu W."/>
            <person name="Deng X."/>
            <person name="Ma D."/>
            <person name="Wang S."/>
            <person name="Liang W."/>
            <person name="Fang L."/>
            <person name="Cai C."/>
            <person name="Zhu X."/>
            <person name="Zhou B."/>
            <person name="Zhang Y."/>
            <person name="Chen Z."/>
            <person name="Xu S."/>
            <person name="Zhu R."/>
            <person name="Wang S."/>
            <person name="Zhang T."/>
            <person name="Zhao G."/>
        </authorList>
    </citation>
    <scope>NUCLEOTIDE SEQUENCE [LARGE SCALE GENOMIC DNA]</scope>
    <source>
        <strain evidence="3">cv. Xinhai21</strain>
        <tissue evidence="2">Leaf</tissue>
    </source>
</reference>
<sequence>MSYSRGKKSVVLASKKRKGSSSSAGPTVEICYLLLQLPREPQEEIFQILRARPLIAGCCIDWAAIEQVQMADAIWALLTTDP</sequence>
<feature type="region of interest" description="Disordered" evidence="1">
    <location>
        <begin position="1"/>
        <end position="25"/>
    </location>
</feature>
<dbReference type="EMBL" id="KZ663650">
    <property type="protein sequence ID" value="PPS11024.1"/>
    <property type="molecule type" value="Genomic_DNA"/>
</dbReference>
<evidence type="ECO:0000313" key="2">
    <source>
        <dbReference type="EMBL" id="PPS11024.1"/>
    </source>
</evidence>
<dbReference type="Proteomes" id="UP000239757">
    <property type="component" value="Unassembled WGS sequence"/>
</dbReference>
<proteinExistence type="predicted"/>
<organism evidence="2 3">
    <name type="scientific">Gossypium barbadense</name>
    <name type="common">Sea Island cotton</name>
    <name type="synonym">Hibiscus barbadensis</name>
    <dbReference type="NCBI Taxonomy" id="3634"/>
    <lineage>
        <taxon>Eukaryota</taxon>
        <taxon>Viridiplantae</taxon>
        <taxon>Streptophyta</taxon>
        <taxon>Embryophyta</taxon>
        <taxon>Tracheophyta</taxon>
        <taxon>Spermatophyta</taxon>
        <taxon>Magnoliopsida</taxon>
        <taxon>eudicotyledons</taxon>
        <taxon>Gunneridae</taxon>
        <taxon>Pentapetalae</taxon>
        <taxon>rosids</taxon>
        <taxon>malvids</taxon>
        <taxon>Malvales</taxon>
        <taxon>Malvaceae</taxon>
        <taxon>Malvoideae</taxon>
        <taxon>Gossypium</taxon>
    </lineage>
</organism>
<evidence type="ECO:0000256" key="1">
    <source>
        <dbReference type="SAM" id="MobiDB-lite"/>
    </source>
</evidence>
<dbReference type="AlphaFoldDB" id="A0A2P5Y611"/>
<gene>
    <name evidence="2" type="ORF">GOBAR_AA09610</name>
</gene>